<name>A0A937VWW7_UNCTE</name>
<sequence length="89" mass="10441">MSLSREKINHLSQVLTQGLGELPTSDLYAPENTVRLEIVRAIQDALKLEEDIEASVRRTLFSYTRKIVEGSREWDIMYQKLYEEELARR</sequence>
<dbReference type="InterPro" id="IPR007463">
    <property type="entry name" value="DUF507"/>
</dbReference>
<protein>
    <submittedName>
        <fullName evidence="1">DUF507 family protein</fullName>
    </submittedName>
</protein>
<proteinExistence type="predicted"/>
<organism evidence="1 2">
    <name type="scientific">Tectimicrobiota bacterium</name>
    <dbReference type="NCBI Taxonomy" id="2528274"/>
    <lineage>
        <taxon>Bacteria</taxon>
        <taxon>Pseudomonadati</taxon>
        <taxon>Nitrospinota/Tectimicrobiota group</taxon>
        <taxon>Candidatus Tectimicrobiota</taxon>
    </lineage>
</organism>
<dbReference type="AlphaFoldDB" id="A0A937VWW7"/>
<dbReference type="Pfam" id="PF04368">
    <property type="entry name" value="DUF507"/>
    <property type="match status" value="1"/>
</dbReference>
<dbReference type="EMBL" id="VGLS01000017">
    <property type="protein sequence ID" value="MBM3222407.1"/>
    <property type="molecule type" value="Genomic_DNA"/>
</dbReference>
<gene>
    <name evidence="1" type="ORF">FJZ47_01190</name>
</gene>
<evidence type="ECO:0000313" key="2">
    <source>
        <dbReference type="Proteomes" id="UP000712673"/>
    </source>
</evidence>
<reference evidence="1" key="1">
    <citation type="submission" date="2019-03" db="EMBL/GenBank/DDBJ databases">
        <title>Lake Tanganyika Metagenome-Assembled Genomes (MAGs).</title>
        <authorList>
            <person name="Tran P."/>
        </authorList>
    </citation>
    <scope>NUCLEOTIDE SEQUENCE</scope>
    <source>
        <strain evidence="1">K_DeepCast_65m_m2_066</strain>
    </source>
</reference>
<dbReference type="Proteomes" id="UP000712673">
    <property type="component" value="Unassembled WGS sequence"/>
</dbReference>
<accession>A0A937VWW7</accession>
<comment type="caution">
    <text evidence="1">The sequence shown here is derived from an EMBL/GenBank/DDBJ whole genome shotgun (WGS) entry which is preliminary data.</text>
</comment>
<evidence type="ECO:0000313" key="1">
    <source>
        <dbReference type="EMBL" id="MBM3222407.1"/>
    </source>
</evidence>